<dbReference type="Proteomes" id="UP000321578">
    <property type="component" value="Unassembled WGS sequence"/>
</dbReference>
<reference evidence="1 2" key="1">
    <citation type="submission" date="2019-08" db="EMBL/GenBank/DDBJ databases">
        <title>Genomes of Subsaximicrobium wynnwilliamsii strains.</title>
        <authorList>
            <person name="Bowman J.P."/>
        </authorList>
    </citation>
    <scope>NUCLEOTIDE SEQUENCE [LARGE SCALE GENOMIC DNA]</scope>
    <source>
        <strain evidence="1 2">2-80-2</strain>
    </source>
</reference>
<dbReference type="EMBL" id="VORO01000032">
    <property type="protein sequence ID" value="TXD86991.1"/>
    <property type="molecule type" value="Genomic_DNA"/>
</dbReference>
<gene>
    <name evidence="1" type="ORF">ESY86_18530</name>
</gene>
<evidence type="ECO:0000313" key="2">
    <source>
        <dbReference type="Proteomes" id="UP000321578"/>
    </source>
</evidence>
<dbReference type="RefSeq" id="WP_147088217.1">
    <property type="nucleotide sequence ID" value="NZ_VORM01000034.1"/>
</dbReference>
<proteinExistence type="predicted"/>
<evidence type="ECO:0000313" key="1">
    <source>
        <dbReference type="EMBL" id="TXD86991.1"/>
    </source>
</evidence>
<accession>A0A5C6ZB74</accession>
<dbReference type="AlphaFoldDB" id="A0A5C6ZB74"/>
<keyword evidence="2" id="KW-1185">Reference proteome</keyword>
<dbReference type="OrthoDB" id="1550479at2"/>
<comment type="caution">
    <text evidence="1">The sequence shown here is derived from an EMBL/GenBank/DDBJ whole genome shotgun (WGS) entry which is preliminary data.</text>
</comment>
<organism evidence="1 2">
    <name type="scientific">Subsaximicrobium wynnwilliamsii</name>
    <dbReference type="NCBI Taxonomy" id="291179"/>
    <lineage>
        <taxon>Bacteria</taxon>
        <taxon>Pseudomonadati</taxon>
        <taxon>Bacteroidota</taxon>
        <taxon>Flavobacteriia</taxon>
        <taxon>Flavobacteriales</taxon>
        <taxon>Flavobacteriaceae</taxon>
        <taxon>Subsaximicrobium</taxon>
    </lineage>
</organism>
<name>A0A5C6ZB74_9FLAO</name>
<sequence>MNQLWFEMKDLKKRKLDKSVWIPLRSDKSIRNNIEFGEVGYIDDFIGHGTLMLPVSKKPMTKDLDWMDVGINHAHSFNYLYGEYSQSEMFENSDFQGIHLVLNQNFDNNYDNNEWHLHQDLVINLGLKREKDIWVCPRRGYVEVAKLERNKEGSPILIQIKNQFLKDYLCARNCGLYITSYFCRDEIFSNREILSWRGDSKSTKEGKDVWECRVLEIHEGGFSFGEKIAISHASRTDVDEAEDIPDMTSFPTDSNIKSEFHEKSFKGKKLYRIIAEFWKYEWINPAKSSPVVLGEEQQIDMFYIVDAEGNKESGEELKKGGKWLWFSPELVSSLILKRGGFLSWYSKNTGSISCAPSFGVHFGMNDLGLITVYAKDVGNLPIWQQQIWVGHNISPEGGISKELYDSQVKAVPASTLAPEDFIEKVINQINEASKQNLNIDFFRGHHSINEIINSISRFRAVDDKGLFSLAKDIARIIVDDIDIESLQKIATPPKKTKWGSLKTVENLLAIKIPKEDARKILSSFVGVYELRHGDAHLPSSEIENSFKLILIDRNKPSIIQGYQMIFACVDNLHLILSIIRKWNVIEQEK</sequence>
<protein>
    <submittedName>
        <fullName evidence="1">Uncharacterized protein</fullName>
    </submittedName>
</protein>